<keyword evidence="4 6" id="KW-1133">Transmembrane helix</keyword>
<feature type="transmembrane region" description="Helical" evidence="6">
    <location>
        <begin position="50"/>
        <end position="73"/>
    </location>
</feature>
<feature type="transmembrane region" description="Helical" evidence="6">
    <location>
        <begin position="193"/>
        <end position="216"/>
    </location>
</feature>
<dbReference type="InterPro" id="IPR002549">
    <property type="entry name" value="AI-2E-like"/>
</dbReference>
<evidence type="ECO:0000256" key="5">
    <source>
        <dbReference type="ARBA" id="ARBA00023136"/>
    </source>
</evidence>
<keyword evidence="3 6" id="KW-0812">Transmembrane</keyword>
<feature type="transmembrane region" description="Helical" evidence="6">
    <location>
        <begin position="222"/>
        <end position="253"/>
    </location>
</feature>
<evidence type="ECO:0000256" key="6">
    <source>
        <dbReference type="SAM" id="Phobius"/>
    </source>
</evidence>
<dbReference type="Proteomes" id="UP000006746">
    <property type="component" value="Unassembled WGS sequence"/>
</dbReference>
<dbReference type="PANTHER" id="PTHR21716:SF16">
    <property type="entry name" value="BLL1467 PROTEIN"/>
    <property type="match status" value="1"/>
</dbReference>
<dbReference type="AlphaFoldDB" id="K2J0C8"/>
<evidence type="ECO:0000256" key="3">
    <source>
        <dbReference type="ARBA" id="ARBA00022692"/>
    </source>
</evidence>
<dbReference type="eggNOG" id="COG0628">
    <property type="taxonomic scope" value="Bacteria"/>
</dbReference>
<dbReference type="PANTHER" id="PTHR21716">
    <property type="entry name" value="TRANSMEMBRANE PROTEIN"/>
    <property type="match status" value="1"/>
</dbReference>
<keyword evidence="5 6" id="KW-0472">Membrane</keyword>
<evidence type="ECO:0008006" key="9">
    <source>
        <dbReference type="Google" id="ProtNLM"/>
    </source>
</evidence>
<dbReference type="Pfam" id="PF01594">
    <property type="entry name" value="AI-2E_transport"/>
    <property type="match status" value="1"/>
</dbReference>
<name>K2J0C8_9PROT</name>
<dbReference type="GO" id="GO:0055085">
    <property type="term" value="P:transmembrane transport"/>
    <property type="evidence" value="ECO:0007669"/>
    <property type="project" value="TreeGrafter"/>
</dbReference>
<proteinExistence type="inferred from homology"/>
<dbReference type="EMBL" id="AMRL01000008">
    <property type="protein sequence ID" value="EKE76346.1"/>
    <property type="molecule type" value="Genomic_DNA"/>
</dbReference>
<reference evidence="7 8" key="1">
    <citation type="journal article" date="2012" name="J. Bacteriol.">
        <title>Genome Sequence of Oceanibaculum indicum Type Strain P24.</title>
        <authorList>
            <person name="Lai Q."/>
            <person name="Shao Z."/>
        </authorList>
    </citation>
    <scope>NUCLEOTIDE SEQUENCE [LARGE SCALE GENOMIC DNA]</scope>
    <source>
        <strain evidence="7 8">P24</strain>
    </source>
</reference>
<feature type="transmembrane region" description="Helical" evidence="6">
    <location>
        <begin position="265"/>
        <end position="283"/>
    </location>
</feature>
<accession>K2J0C8</accession>
<keyword evidence="8" id="KW-1185">Reference proteome</keyword>
<comment type="subcellular location">
    <subcellularLocation>
        <location evidence="1">Membrane</location>
        <topology evidence="1">Multi-pass membrane protein</topology>
    </subcellularLocation>
</comment>
<evidence type="ECO:0000256" key="1">
    <source>
        <dbReference type="ARBA" id="ARBA00004141"/>
    </source>
</evidence>
<evidence type="ECO:0000313" key="7">
    <source>
        <dbReference type="EMBL" id="EKE76346.1"/>
    </source>
</evidence>
<feature type="transmembrane region" description="Helical" evidence="6">
    <location>
        <begin position="289"/>
        <end position="317"/>
    </location>
</feature>
<evidence type="ECO:0000256" key="2">
    <source>
        <dbReference type="ARBA" id="ARBA00009773"/>
    </source>
</evidence>
<comment type="caution">
    <text evidence="7">The sequence shown here is derived from an EMBL/GenBank/DDBJ whole genome shotgun (WGS) entry which is preliminary data.</text>
</comment>
<evidence type="ECO:0000256" key="4">
    <source>
        <dbReference type="ARBA" id="ARBA00022989"/>
    </source>
</evidence>
<organism evidence="7 8">
    <name type="scientific">Oceanibaculum indicum P24</name>
    <dbReference type="NCBI Taxonomy" id="1207063"/>
    <lineage>
        <taxon>Bacteria</taxon>
        <taxon>Pseudomonadati</taxon>
        <taxon>Pseudomonadota</taxon>
        <taxon>Alphaproteobacteria</taxon>
        <taxon>Rhodospirillales</taxon>
        <taxon>Oceanibaculaceae</taxon>
        <taxon>Oceanibaculum</taxon>
    </lineage>
</organism>
<dbReference type="GO" id="GO:0016020">
    <property type="term" value="C:membrane"/>
    <property type="evidence" value="ECO:0007669"/>
    <property type="project" value="UniProtKB-SubCell"/>
</dbReference>
<feature type="transmembrane region" description="Helical" evidence="6">
    <location>
        <begin position="139"/>
        <end position="159"/>
    </location>
</feature>
<protein>
    <recommendedName>
        <fullName evidence="9">Permease</fullName>
    </recommendedName>
</protein>
<feature type="transmembrane region" description="Helical" evidence="6">
    <location>
        <begin position="27"/>
        <end position="43"/>
    </location>
</feature>
<gene>
    <name evidence="7" type="ORF">P24_08364</name>
</gene>
<evidence type="ECO:0000313" key="8">
    <source>
        <dbReference type="Proteomes" id="UP000006746"/>
    </source>
</evidence>
<sequence length="339" mass="36635">MAAIGLLILALIYTAYFAKPILLPIFLALLLTILLMPAVRLLTRLRLPQTLSAFLIVAMLGTGLAAGTVQLAGPAAEHLDLGPNVLYKIERKLAELKLPLRKAQETTEKIAEIAKLENNEGQRIVVVEGSLTETLASQAQSILTTLAITTVLLFFLLAAGPSTANRIVEAVSQADQRRRLKRMLLEVQWKISVYLRTFTLISLALGVATAAAMWALDMPSPWLWGALAAVLNFLPYIGPAITAVIIASAALLNFDSWTQILMPPLAAYALTVLEGQFITPLLLGRQLTLNPILVFLAVIFWGWLWGLPGALLAVPILTIGKIVLSNMPGTPPALRAAME</sequence>
<comment type="similarity">
    <text evidence="2">Belongs to the autoinducer-2 exporter (AI-2E) (TC 2.A.86) family.</text>
</comment>